<evidence type="ECO:0000256" key="7">
    <source>
        <dbReference type="ARBA" id="ARBA00022989"/>
    </source>
</evidence>
<organism evidence="13 14">
    <name type="scientific">Georgenia alba</name>
    <dbReference type="NCBI Taxonomy" id="2233858"/>
    <lineage>
        <taxon>Bacteria</taxon>
        <taxon>Bacillati</taxon>
        <taxon>Actinomycetota</taxon>
        <taxon>Actinomycetes</taxon>
        <taxon>Micrococcales</taxon>
        <taxon>Bogoriellaceae</taxon>
        <taxon>Georgenia</taxon>
    </lineage>
</organism>
<comment type="function">
    <text evidence="11 12">Key component of the proton channel; it plays a direct role in the translocation of protons across the membrane.</text>
</comment>
<protein>
    <recommendedName>
        <fullName evidence="11 12">ATP synthase subunit a</fullName>
    </recommendedName>
    <alternativeName>
        <fullName evidence="11">ATP synthase F0 sector subunit a</fullName>
    </alternativeName>
    <alternativeName>
        <fullName evidence="11">F-ATPase subunit 6</fullName>
    </alternativeName>
</protein>
<feature type="transmembrane region" description="Helical" evidence="11">
    <location>
        <begin position="191"/>
        <end position="213"/>
    </location>
</feature>
<dbReference type="PRINTS" id="PR00123">
    <property type="entry name" value="ATPASEA"/>
</dbReference>
<evidence type="ECO:0000256" key="9">
    <source>
        <dbReference type="ARBA" id="ARBA00023136"/>
    </source>
</evidence>
<evidence type="ECO:0000256" key="6">
    <source>
        <dbReference type="ARBA" id="ARBA00022781"/>
    </source>
</evidence>
<evidence type="ECO:0000313" key="14">
    <source>
        <dbReference type="Proteomes" id="UP001596455"/>
    </source>
</evidence>
<evidence type="ECO:0000256" key="4">
    <source>
        <dbReference type="ARBA" id="ARBA00022547"/>
    </source>
</evidence>
<evidence type="ECO:0000256" key="5">
    <source>
        <dbReference type="ARBA" id="ARBA00022692"/>
    </source>
</evidence>
<comment type="subcellular location">
    <subcellularLocation>
        <location evidence="11 12">Cell membrane</location>
        <topology evidence="11 12">Multi-pass membrane protein</topology>
    </subcellularLocation>
    <subcellularLocation>
        <location evidence="1">Membrane</location>
        <topology evidence="1">Multi-pass membrane protein</topology>
    </subcellularLocation>
</comment>
<evidence type="ECO:0000256" key="11">
    <source>
        <dbReference type="HAMAP-Rule" id="MF_01393"/>
    </source>
</evidence>
<feature type="transmembrane region" description="Helical" evidence="11">
    <location>
        <begin position="244"/>
        <end position="261"/>
    </location>
</feature>
<dbReference type="Proteomes" id="UP001596455">
    <property type="component" value="Unassembled WGS sequence"/>
</dbReference>
<feature type="transmembrane region" description="Helical" evidence="11">
    <location>
        <begin position="165"/>
        <end position="182"/>
    </location>
</feature>
<dbReference type="SUPFAM" id="SSF81336">
    <property type="entry name" value="F1F0 ATP synthase subunit A"/>
    <property type="match status" value="1"/>
</dbReference>
<keyword evidence="14" id="KW-1185">Reference proteome</keyword>
<feature type="transmembrane region" description="Helical" evidence="11">
    <location>
        <begin position="40"/>
        <end position="57"/>
    </location>
</feature>
<feature type="transmembrane region" description="Helical" evidence="11">
    <location>
        <begin position="95"/>
        <end position="118"/>
    </location>
</feature>
<keyword evidence="7 11" id="KW-1133">Transmembrane helix</keyword>
<dbReference type="CDD" id="cd00310">
    <property type="entry name" value="ATP-synt_Fo_a_6"/>
    <property type="match status" value="1"/>
</dbReference>
<reference evidence="14" key="1">
    <citation type="journal article" date="2019" name="Int. J. Syst. Evol. Microbiol.">
        <title>The Global Catalogue of Microorganisms (GCM) 10K type strain sequencing project: providing services to taxonomists for standard genome sequencing and annotation.</title>
        <authorList>
            <consortium name="The Broad Institute Genomics Platform"/>
            <consortium name="The Broad Institute Genome Sequencing Center for Infectious Disease"/>
            <person name="Wu L."/>
            <person name="Ma J."/>
        </authorList>
    </citation>
    <scope>NUCLEOTIDE SEQUENCE [LARGE SCALE GENOMIC DNA]</scope>
    <source>
        <strain evidence="14">JCM 1490</strain>
    </source>
</reference>
<dbReference type="RefSeq" id="WP_382395597.1">
    <property type="nucleotide sequence ID" value="NZ_JBHTCQ010000003.1"/>
</dbReference>
<dbReference type="NCBIfam" id="TIGR01131">
    <property type="entry name" value="ATP_synt_6_or_A"/>
    <property type="match status" value="1"/>
</dbReference>
<evidence type="ECO:0000256" key="10">
    <source>
        <dbReference type="ARBA" id="ARBA00023310"/>
    </source>
</evidence>
<keyword evidence="6 11" id="KW-0375">Hydrogen ion transport</keyword>
<evidence type="ECO:0000256" key="8">
    <source>
        <dbReference type="ARBA" id="ARBA00023065"/>
    </source>
</evidence>
<dbReference type="EMBL" id="JBHTCQ010000003">
    <property type="protein sequence ID" value="MFC7406309.1"/>
    <property type="molecule type" value="Genomic_DNA"/>
</dbReference>
<evidence type="ECO:0000256" key="2">
    <source>
        <dbReference type="ARBA" id="ARBA00006810"/>
    </source>
</evidence>
<dbReference type="PANTHER" id="PTHR11410">
    <property type="entry name" value="ATP SYNTHASE SUBUNIT A"/>
    <property type="match status" value="1"/>
</dbReference>
<feature type="transmembrane region" description="Helical" evidence="11">
    <location>
        <begin position="125"/>
        <end position="145"/>
    </location>
</feature>
<accession>A0ABW2QA33</accession>
<keyword evidence="11" id="KW-1003">Cell membrane</keyword>
<gene>
    <name evidence="11 13" type="primary">atpB</name>
    <name evidence="13" type="ORF">ACFQQL_14415</name>
</gene>
<dbReference type="InterPro" id="IPR000568">
    <property type="entry name" value="ATP_synth_F0_asu"/>
</dbReference>
<proteinExistence type="inferred from homology"/>
<name>A0ABW2QA33_9MICO</name>
<keyword evidence="5 11" id="KW-0812">Transmembrane</keyword>
<evidence type="ECO:0000256" key="3">
    <source>
        <dbReference type="ARBA" id="ARBA00022448"/>
    </source>
</evidence>
<dbReference type="Gene3D" id="1.20.120.220">
    <property type="entry name" value="ATP synthase, F0 complex, subunit A"/>
    <property type="match status" value="1"/>
</dbReference>
<keyword evidence="4 11" id="KW-0138">CF(0)</keyword>
<keyword evidence="10 11" id="KW-0066">ATP synthesis</keyword>
<evidence type="ECO:0000256" key="12">
    <source>
        <dbReference type="RuleBase" id="RU000483"/>
    </source>
</evidence>
<dbReference type="HAMAP" id="MF_01393">
    <property type="entry name" value="ATP_synth_a_bact"/>
    <property type="match status" value="1"/>
</dbReference>
<keyword evidence="9 11" id="KW-0472">Membrane</keyword>
<dbReference type="InterPro" id="IPR035908">
    <property type="entry name" value="F0_ATP_A_sf"/>
</dbReference>
<comment type="caution">
    <text evidence="13">The sequence shown here is derived from an EMBL/GenBank/DDBJ whole genome shotgun (WGS) entry which is preliminary data.</text>
</comment>
<keyword evidence="3 11" id="KW-0813">Transport</keyword>
<dbReference type="InterPro" id="IPR045083">
    <property type="entry name" value="ATP_synth_F0_asu_bact/mt"/>
</dbReference>
<evidence type="ECO:0000256" key="1">
    <source>
        <dbReference type="ARBA" id="ARBA00004141"/>
    </source>
</evidence>
<comment type="similarity">
    <text evidence="2 11 12">Belongs to the ATPase A chain family.</text>
</comment>
<feature type="transmembrane region" description="Helical" evidence="11">
    <location>
        <begin position="219"/>
        <end position="237"/>
    </location>
</feature>
<sequence>MLAASHGEESGGFHPPSLADFFPPALFGDGTIFEFNRVTLVRFIAVAGLVLFFWLAARRTQLVPSRIQSLGEMAVDFVRRGIAEETLGKELGRKYTPMIAVIFFGVLAFNITGVLPFLNLAGSSVIGVPLVFAVVAYVAFVRAGIKAHGTVSFFKEQLFPPGVPWPVYILLAPIELISTFILRPVTLTVRLLANMIAGHLLLVLCFAATHYLFLDAGGALAAAGVITLAGGLAFTLLEVFIAFLQAYVFALLSAVYIQLSVEAH</sequence>
<keyword evidence="8 11" id="KW-0406">Ion transport</keyword>
<evidence type="ECO:0000313" key="13">
    <source>
        <dbReference type="EMBL" id="MFC7406309.1"/>
    </source>
</evidence>
<dbReference type="Pfam" id="PF00119">
    <property type="entry name" value="ATP-synt_A"/>
    <property type="match status" value="1"/>
</dbReference>
<dbReference type="PANTHER" id="PTHR11410:SF0">
    <property type="entry name" value="ATP SYNTHASE SUBUNIT A"/>
    <property type="match status" value="1"/>
</dbReference>